<evidence type="ECO:0000256" key="1">
    <source>
        <dbReference type="SAM" id="MobiDB-lite"/>
    </source>
</evidence>
<dbReference type="KEGG" id="bma:BMAA0813"/>
<accession>A0A0H2WEK7</accession>
<reference evidence="2 3" key="1">
    <citation type="journal article" date="2004" name="Proc. Natl. Acad. Sci. U.S.A.">
        <title>Structural flexibility in the Burkholderia mallei genome.</title>
        <authorList>
            <person name="Nierman W.C."/>
            <person name="DeShazer D."/>
            <person name="Kim H.S."/>
            <person name="Tettelin H."/>
            <person name="Nelson K.E."/>
            <person name="Feldblyum T."/>
            <person name="Ulrich R.L."/>
            <person name="Ronning C.M."/>
            <person name="Brinkac L.M."/>
            <person name="Daugherty S.C."/>
            <person name="Davidsen T.D."/>
            <person name="Deboy R.T."/>
            <person name="Dimitrov G."/>
            <person name="Dodson R.J."/>
            <person name="Durkin A.S."/>
            <person name="Gwinn M.L."/>
            <person name="Haft D.H."/>
            <person name="Khouri H."/>
            <person name="Kolonay J.F."/>
            <person name="Madupu R."/>
            <person name="Mohammoud Y."/>
            <person name="Nelson W.C."/>
            <person name="Radune D."/>
            <person name="Romero C.M."/>
            <person name="Sarria S."/>
            <person name="Selengut J."/>
            <person name="Shamblin C."/>
            <person name="Sullivan S.A."/>
            <person name="White O."/>
            <person name="Yu Y."/>
            <person name="Zafar N."/>
            <person name="Zhou L."/>
            <person name="Fraser C.M."/>
        </authorList>
    </citation>
    <scope>NUCLEOTIDE SEQUENCE [LARGE SCALE GENOMIC DNA]</scope>
    <source>
        <strain evidence="2 3">ATCC 23344</strain>
    </source>
</reference>
<dbReference type="Proteomes" id="UP000006693">
    <property type="component" value="Chromosome 2"/>
</dbReference>
<gene>
    <name evidence="2" type="ordered locus">BMAA0813</name>
</gene>
<dbReference type="HOGENOM" id="CLU_2300495_0_0_4"/>
<dbReference type="EMBL" id="CP000011">
    <property type="protein sequence ID" value="AAU47087.1"/>
    <property type="molecule type" value="Genomic_DNA"/>
</dbReference>
<evidence type="ECO:0000313" key="3">
    <source>
        <dbReference type="Proteomes" id="UP000006693"/>
    </source>
</evidence>
<protein>
    <submittedName>
        <fullName evidence="2">Uncharacterized protein</fullName>
    </submittedName>
</protein>
<feature type="compositionally biased region" description="Basic residues" evidence="1">
    <location>
        <begin position="1"/>
        <end position="13"/>
    </location>
</feature>
<evidence type="ECO:0000313" key="2">
    <source>
        <dbReference type="EMBL" id="AAU47087.1"/>
    </source>
</evidence>
<sequence>MRRRRRRRPRRARALGPAGGAHRMRRRPAAVCIARPNPRPAIRIGRAPPRLLRDEDPGRRASALRARIGHERRRARELRRRIRLHRDPLTCPLQTGPAGV</sequence>
<organism evidence="2 3">
    <name type="scientific">Burkholderia mallei (strain ATCC 23344)</name>
    <dbReference type="NCBI Taxonomy" id="243160"/>
    <lineage>
        <taxon>Bacteria</taxon>
        <taxon>Pseudomonadati</taxon>
        <taxon>Pseudomonadota</taxon>
        <taxon>Betaproteobacteria</taxon>
        <taxon>Burkholderiales</taxon>
        <taxon>Burkholderiaceae</taxon>
        <taxon>Burkholderia</taxon>
        <taxon>pseudomallei group</taxon>
    </lineage>
</organism>
<proteinExistence type="predicted"/>
<feature type="region of interest" description="Disordered" evidence="1">
    <location>
        <begin position="1"/>
        <end position="27"/>
    </location>
</feature>
<name>A0A0H2WEK7_BURMA</name>
<dbReference type="AlphaFoldDB" id="A0A0H2WEK7"/>
<keyword evidence="3" id="KW-1185">Reference proteome</keyword>